<reference evidence="4" key="1">
    <citation type="submission" date="2016-06" db="UniProtKB">
        <authorList>
            <consortium name="WormBaseParasite"/>
        </authorList>
    </citation>
    <scope>IDENTIFICATION</scope>
</reference>
<evidence type="ECO:0000313" key="4">
    <source>
        <dbReference type="WBParaSite" id="SSLN_0000388801-mRNA-1"/>
    </source>
</evidence>
<organism evidence="4">
    <name type="scientific">Schistocephalus solidus</name>
    <name type="common">Tapeworm</name>
    <dbReference type="NCBI Taxonomy" id="70667"/>
    <lineage>
        <taxon>Eukaryota</taxon>
        <taxon>Metazoa</taxon>
        <taxon>Spiralia</taxon>
        <taxon>Lophotrochozoa</taxon>
        <taxon>Platyhelminthes</taxon>
        <taxon>Cestoda</taxon>
        <taxon>Eucestoda</taxon>
        <taxon>Diphyllobothriidea</taxon>
        <taxon>Diphyllobothriidae</taxon>
        <taxon>Schistocephalus</taxon>
    </lineage>
</organism>
<evidence type="ECO:0000313" key="3">
    <source>
        <dbReference type="Proteomes" id="UP000275846"/>
    </source>
</evidence>
<dbReference type="AlphaFoldDB" id="A0A183SHR7"/>
<dbReference type="OrthoDB" id="425014at2759"/>
<dbReference type="Proteomes" id="UP000275846">
    <property type="component" value="Unassembled WGS sequence"/>
</dbReference>
<sequence>MQKFSCPERFTHMVLQLHDGMTARVIDNRKVGGLHVESPWYSPEHQPQNVQGRRLDDTPLRSGDLDHLLEPSQEAESLPSQLPPQNPKLRWQDRIRMARQDPDTEVLERTGILNIHAMLRQVQLRWSGHLERMDDDRLPK</sequence>
<proteinExistence type="predicted"/>
<evidence type="ECO:0000313" key="2">
    <source>
        <dbReference type="EMBL" id="VDL90150.1"/>
    </source>
</evidence>
<feature type="region of interest" description="Disordered" evidence="1">
    <location>
        <begin position="37"/>
        <end position="65"/>
    </location>
</feature>
<reference evidence="2 3" key="2">
    <citation type="submission" date="2018-11" db="EMBL/GenBank/DDBJ databases">
        <authorList>
            <consortium name="Pathogen Informatics"/>
        </authorList>
    </citation>
    <scope>NUCLEOTIDE SEQUENCE [LARGE SCALE GENOMIC DNA]</scope>
    <source>
        <strain evidence="2 3">NST_G2</strain>
    </source>
</reference>
<gene>
    <name evidence="2" type="ORF">SSLN_LOCUS3765</name>
</gene>
<name>A0A183SHR7_SCHSO</name>
<keyword evidence="3" id="KW-1185">Reference proteome</keyword>
<dbReference type="EMBL" id="UYSU01032647">
    <property type="protein sequence ID" value="VDL90150.1"/>
    <property type="molecule type" value="Genomic_DNA"/>
</dbReference>
<feature type="compositionally biased region" description="Basic and acidic residues" evidence="1">
    <location>
        <begin position="53"/>
        <end position="65"/>
    </location>
</feature>
<accession>A0A183SHR7</accession>
<protein>
    <submittedName>
        <fullName evidence="4">CACTA en-spm transposon protein</fullName>
    </submittedName>
</protein>
<dbReference type="WBParaSite" id="SSLN_0000388801-mRNA-1">
    <property type="protein sequence ID" value="SSLN_0000388801-mRNA-1"/>
    <property type="gene ID" value="SSLN_0000388801"/>
</dbReference>
<evidence type="ECO:0000256" key="1">
    <source>
        <dbReference type="SAM" id="MobiDB-lite"/>
    </source>
</evidence>